<dbReference type="SUPFAM" id="SSF48452">
    <property type="entry name" value="TPR-like"/>
    <property type="match status" value="3"/>
</dbReference>
<feature type="chain" id="PRO_5046468452" description="Tetratricopeptide repeat protein" evidence="5">
    <location>
        <begin position="24"/>
        <end position="632"/>
    </location>
</feature>
<dbReference type="PROSITE" id="PS50005">
    <property type="entry name" value="TPR"/>
    <property type="match status" value="3"/>
</dbReference>
<evidence type="ECO:0008006" key="8">
    <source>
        <dbReference type="Google" id="ProtNLM"/>
    </source>
</evidence>
<feature type="repeat" description="TPR" evidence="3">
    <location>
        <begin position="361"/>
        <end position="394"/>
    </location>
</feature>
<keyword evidence="7" id="KW-1185">Reference proteome</keyword>
<dbReference type="InterPro" id="IPR011990">
    <property type="entry name" value="TPR-like_helical_dom_sf"/>
</dbReference>
<dbReference type="InterPro" id="IPR019734">
    <property type="entry name" value="TPR_rpt"/>
</dbReference>
<dbReference type="InterPro" id="IPR006597">
    <property type="entry name" value="Sel1-like"/>
</dbReference>
<feature type="coiled-coil region" evidence="4">
    <location>
        <begin position="60"/>
        <end position="87"/>
    </location>
</feature>
<evidence type="ECO:0000256" key="4">
    <source>
        <dbReference type="SAM" id="Coils"/>
    </source>
</evidence>
<dbReference type="RefSeq" id="WP_268039066.1">
    <property type="nucleotide sequence ID" value="NZ_JAPQER010000001.1"/>
</dbReference>
<sequence length="632" mass="73010">MKNKISLILTLFFVLIICSPIYAEQLNATVDGMNSNTVLITNINNSIVSTEEILYKNTEIEKMKKNVINLKNNVIQLEKQLKQLYIQNPKWTIQGKIISNKGNTLTILGKALSTDAVPNHPGYLIEDNNIIVTNPDPNKIAYNYYAGGEHSYIMTKYGQNMFGQKVPVKIYGSYPENIQLEIKRIENAISNAKADYEASISKLVLYTKNLYKQDINIKSNNKQLYIKSGKQSYLVGKFLMDNTDYGYELIGYATQQYEKASSLDLKDKYILLNLSDMYFQINNVEKTCEAYKKIAILDSQFLLNNINDRQKKYLAGLAFFDQNLYNNSINVLESYINADSSIPNRFLDYKSQEYKAIVLLIKSYMSLASEYSNLSDYDKAIESYNGALMVFEQTGISTKYGMNPEEKETPRDLKYQCYKSLTTVYQNSGNLNKANEYLKMTESFSGGSSSDYGSSSLKEDYINIGIKYINQENFKEAYEYFYKAAYNDYKDYSYYNEKDKPIEIKLNTDNVDAYYLMGITMISMGNPEQFNLSFPYLEKAIELGGDDAKYYNTIGYYYSHRWCETQDENKAVEYYNKAIKIDPYYKRAYGNLYNIYCSGELYDDDKATKYKEKALNKDGYIVDGIEEKEDFE</sequence>
<reference evidence="6" key="1">
    <citation type="submission" date="2022-12" db="EMBL/GenBank/DDBJ databases">
        <authorList>
            <person name="Wang J."/>
        </authorList>
    </citation>
    <scope>NUCLEOTIDE SEQUENCE</scope>
    <source>
        <strain evidence="6">HY-45-18</strain>
    </source>
</reference>
<keyword evidence="4" id="KW-0175">Coiled coil</keyword>
<name>A0ABT4CV05_9CLOT</name>
<dbReference type="SMART" id="SM00028">
    <property type="entry name" value="TPR"/>
    <property type="match status" value="5"/>
</dbReference>
<comment type="caution">
    <text evidence="6">The sequence shown here is derived from an EMBL/GenBank/DDBJ whole genome shotgun (WGS) entry which is preliminary data.</text>
</comment>
<accession>A0ABT4CV05</accession>
<evidence type="ECO:0000256" key="3">
    <source>
        <dbReference type="PROSITE-ProRule" id="PRU00339"/>
    </source>
</evidence>
<dbReference type="Proteomes" id="UP001078443">
    <property type="component" value="Unassembled WGS sequence"/>
</dbReference>
<feature type="signal peptide" evidence="5">
    <location>
        <begin position="1"/>
        <end position="23"/>
    </location>
</feature>
<keyword evidence="5" id="KW-0732">Signal</keyword>
<evidence type="ECO:0000256" key="5">
    <source>
        <dbReference type="SAM" id="SignalP"/>
    </source>
</evidence>
<dbReference type="Pfam" id="PF13181">
    <property type="entry name" value="TPR_8"/>
    <property type="match status" value="2"/>
</dbReference>
<feature type="repeat" description="TPR" evidence="3">
    <location>
        <begin position="458"/>
        <end position="491"/>
    </location>
</feature>
<dbReference type="Gene3D" id="1.25.40.10">
    <property type="entry name" value="Tetratricopeptide repeat domain"/>
    <property type="match status" value="2"/>
</dbReference>
<keyword evidence="1" id="KW-0677">Repeat</keyword>
<dbReference type="SMART" id="SM00671">
    <property type="entry name" value="SEL1"/>
    <property type="match status" value="2"/>
</dbReference>
<evidence type="ECO:0000313" key="6">
    <source>
        <dbReference type="EMBL" id="MCY6482804.1"/>
    </source>
</evidence>
<dbReference type="InterPro" id="IPR051012">
    <property type="entry name" value="CellSynth/LPSAsmb/PSIAsmb"/>
</dbReference>
<dbReference type="EMBL" id="JAPQER010000001">
    <property type="protein sequence ID" value="MCY6482804.1"/>
    <property type="molecule type" value="Genomic_DNA"/>
</dbReference>
<feature type="repeat" description="TPR" evidence="3">
    <location>
        <begin position="552"/>
        <end position="585"/>
    </location>
</feature>
<gene>
    <name evidence="6" type="ORF">OW763_00330</name>
</gene>
<evidence type="ECO:0000313" key="7">
    <source>
        <dbReference type="Proteomes" id="UP001078443"/>
    </source>
</evidence>
<dbReference type="PANTHER" id="PTHR45586:SF1">
    <property type="entry name" value="LIPOPOLYSACCHARIDE ASSEMBLY PROTEIN B"/>
    <property type="match status" value="1"/>
</dbReference>
<keyword evidence="2 3" id="KW-0802">TPR repeat</keyword>
<proteinExistence type="predicted"/>
<evidence type="ECO:0000256" key="1">
    <source>
        <dbReference type="ARBA" id="ARBA00022737"/>
    </source>
</evidence>
<dbReference type="PANTHER" id="PTHR45586">
    <property type="entry name" value="TPR REPEAT-CONTAINING PROTEIN PA4667"/>
    <property type="match status" value="1"/>
</dbReference>
<evidence type="ECO:0000256" key="2">
    <source>
        <dbReference type="ARBA" id="ARBA00022803"/>
    </source>
</evidence>
<organism evidence="6 7">
    <name type="scientific">Clostridium aestuarii</name>
    <dbReference type="NCBI Taxonomy" id="338193"/>
    <lineage>
        <taxon>Bacteria</taxon>
        <taxon>Bacillati</taxon>
        <taxon>Bacillota</taxon>
        <taxon>Clostridia</taxon>
        <taxon>Eubacteriales</taxon>
        <taxon>Clostridiaceae</taxon>
        <taxon>Clostridium</taxon>
    </lineage>
</organism>
<protein>
    <recommendedName>
        <fullName evidence="8">Tetratricopeptide repeat protein</fullName>
    </recommendedName>
</protein>